<evidence type="ECO:0000313" key="2">
    <source>
        <dbReference type="Proteomes" id="UP001207468"/>
    </source>
</evidence>
<dbReference type="Proteomes" id="UP001207468">
    <property type="component" value="Unassembled WGS sequence"/>
</dbReference>
<sequence length="173" mass="19873">MQTLSRCDNSNSRHCQQPSKNLYYYPKKYMWTSVFGIICLALGIAPSFAIPSGNANPESSTPQQQRIQKIRQDAYHQLVRVDNSRAKMKKSLSGIGDDKPIAKALVLKKFLEETEIPVQTLNGHVANSGITYENLRARMETLESERRRLREDLQNYMLNIWDVQPPHQGILHF</sequence>
<organism evidence="1 2">
    <name type="scientific">Russula earlei</name>
    <dbReference type="NCBI Taxonomy" id="71964"/>
    <lineage>
        <taxon>Eukaryota</taxon>
        <taxon>Fungi</taxon>
        <taxon>Dikarya</taxon>
        <taxon>Basidiomycota</taxon>
        <taxon>Agaricomycotina</taxon>
        <taxon>Agaricomycetes</taxon>
        <taxon>Russulales</taxon>
        <taxon>Russulaceae</taxon>
        <taxon>Russula</taxon>
    </lineage>
</organism>
<gene>
    <name evidence="1" type="ORF">F5148DRAFT_1368485</name>
</gene>
<keyword evidence="2" id="KW-1185">Reference proteome</keyword>
<accession>A0ACC0U7I1</accession>
<proteinExistence type="predicted"/>
<comment type="caution">
    <text evidence="1">The sequence shown here is derived from an EMBL/GenBank/DDBJ whole genome shotgun (WGS) entry which is preliminary data.</text>
</comment>
<evidence type="ECO:0000313" key="1">
    <source>
        <dbReference type="EMBL" id="KAI9507381.1"/>
    </source>
</evidence>
<protein>
    <submittedName>
        <fullName evidence="1">Uncharacterized protein</fullName>
    </submittedName>
</protein>
<name>A0ACC0U7I1_9AGAM</name>
<reference evidence="1" key="1">
    <citation type="submission" date="2021-03" db="EMBL/GenBank/DDBJ databases">
        <title>Evolutionary priming and transition to the ectomycorrhizal habit in an iconic lineage of mushroom-forming fungi: is preadaptation a requirement?</title>
        <authorList>
            <consortium name="DOE Joint Genome Institute"/>
            <person name="Looney B.P."/>
            <person name="Miyauchi S."/>
            <person name="Morin E."/>
            <person name="Drula E."/>
            <person name="Courty P.E."/>
            <person name="Chicoki N."/>
            <person name="Fauchery L."/>
            <person name="Kohler A."/>
            <person name="Kuo A."/>
            <person name="LaButti K."/>
            <person name="Pangilinan J."/>
            <person name="Lipzen A."/>
            <person name="Riley R."/>
            <person name="Andreopoulos W."/>
            <person name="He G."/>
            <person name="Johnson J."/>
            <person name="Barry K.W."/>
            <person name="Grigoriev I.V."/>
            <person name="Nagy L."/>
            <person name="Hibbett D."/>
            <person name="Henrissat B."/>
            <person name="Matheny P.B."/>
            <person name="Labbe J."/>
            <person name="Martin A.F."/>
        </authorList>
    </citation>
    <scope>NUCLEOTIDE SEQUENCE</scope>
    <source>
        <strain evidence="1">BPL698</strain>
    </source>
</reference>
<dbReference type="EMBL" id="JAGFNK010000128">
    <property type="protein sequence ID" value="KAI9507381.1"/>
    <property type="molecule type" value="Genomic_DNA"/>
</dbReference>